<dbReference type="Proteomes" id="UP001176941">
    <property type="component" value="Chromosome 30"/>
</dbReference>
<evidence type="ECO:0000313" key="2">
    <source>
        <dbReference type="Proteomes" id="UP001176941"/>
    </source>
</evidence>
<accession>A0ABN8ZI39</accession>
<name>A0ABN8ZI39_RANTA</name>
<reference evidence="1" key="1">
    <citation type="submission" date="2023-04" db="EMBL/GenBank/DDBJ databases">
        <authorList>
            <consortium name="ELIXIR-Norway"/>
        </authorList>
    </citation>
    <scope>NUCLEOTIDE SEQUENCE [LARGE SCALE GENOMIC DNA]</scope>
</reference>
<dbReference type="EMBL" id="OX459966">
    <property type="protein sequence ID" value="CAI9171509.1"/>
    <property type="molecule type" value="Genomic_DNA"/>
</dbReference>
<protein>
    <submittedName>
        <fullName evidence="1">Uncharacterized protein</fullName>
    </submittedName>
</protein>
<sequence length="69" mass="7509">MFAGGLAAVHPISQADKGPVSGSPHSLEGRGVSDLMCDFQDPEAEAKRKKMCYCLEWLVGARFWIEGLL</sequence>
<evidence type="ECO:0000313" key="1">
    <source>
        <dbReference type="EMBL" id="CAI9171509.1"/>
    </source>
</evidence>
<organism evidence="1 2">
    <name type="scientific">Rangifer tarandus platyrhynchus</name>
    <name type="common">Svalbard reindeer</name>
    <dbReference type="NCBI Taxonomy" id="3082113"/>
    <lineage>
        <taxon>Eukaryota</taxon>
        <taxon>Metazoa</taxon>
        <taxon>Chordata</taxon>
        <taxon>Craniata</taxon>
        <taxon>Vertebrata</taxon>
        <taxon>Euteleostomi</taxon>
        <taxon>Mammalia</taxon>
        <taxon>Eutheria</taxon>
        <taxon>Laurasiatheria</taxon>
        <taxon>Artiodactyla</taxon>
        <taxon>Ruminantia</taxon>
        <taxon>Pecora</taxon>
        <taxon>Cervidae</taxon>
        <taxon>Odocoileinae</taxon>
        <taxon>Rangifer</taxon>
    </lineage>
</organism>
<proteinExistence type="predicted"/>
<keyword evidence="2" id="KW-1185">Reference proteome</keyword>
<gene>
    <name evidence="1" type="ORF">MRATA1EN1_LOCUS20471</name>
</gene>